<dbReference type="eggNOG" id="ENOG5033071">
    <property type="taxonomic scope" value="Bacteria"/>
</dbReference>
<dbReference type="RefSeq" id="WP_013769438.1">
    <property type="nucleotide sequence ID" value="NC_015514.1"/>
</dbReference>
<dbReference type="AlphaFoldDB" id="F4H696"/>
<organism evidence="4 5">
    <name type="scientific">Cellulomonas fimi (strain ATCC 484 / DSM 20113 / JCM 1341 / CCUG 24087 / LMG 16345 / NBRC 15513 / NCIMB 8980 / NCTC 7547 / NRS-133)</name>
    <dbReference type="NCBI Taxonomy" id="590998"/>
    <lineage>
        <taxon>Bacteria</taxon>
        <taxon>Bacillati</taxon>
        <taxon>Actinomycetota</taxon>
        <taxon>Actinomycetes</taxon>
        <taxon>Micrococcales</taxon>
        <taxon>Cellulomonadaceae</taxon>
        <taxon>Cellulomonas</taxon>
    </lineage>
</organism>
<feature type="transmembrane region" description="Helical" evidence="2">
    <location>
        <begin position="29"/>
        <end position="50"/>
    </location>
</feature>
<evidence type="ECO:0000256" key="1">
    <source>
        <dbReference type="SAM" id="MobiDB-lite"/>
    </source>
</evidence>
<reference evidence="4 5" key="1">
    <citation type="submission" date="2011-04" db="EMBL/GenBank/DDBJ databases">
        <title>Complete sequence of Cellulomonas fimi ATCC 484.</title>
        <authorList>
            <consortium name="US DOE Joint Genome Institute"/>
            <person name="Lucas S."/>
            <person name="Han J."/>
            <person name="Lapidus A."/>
            <person name="Cheng J.-F."/>
            <person name="Goodwin L."/>
            <person name="Pitluck S."/>
            <person name="Peters L."/>
            <person name="Chertkov O."/>
            <person name="Detter J.C."/>
            <person name="Han C."/>
            <person name="Tapia R."/>
            <person name="Land M."/>
            <person name="Hauser L."/>
            <person name="Kyrpides N."/>
            <person name="Ivanova N."/>
            <person name="Ovchinnikova G."/>
            <person name="Pagani I."/>
            <person name="Mead D."/>
            <person name="Brumm P."/>
            <person name="Woyke T."/>
        </authorList>
    </citation>
    <scope>NUCLEOTIDE SEQUENCE [LARGE SCALE GENOMIC DNA]</scope>
    <source>
        <strain evidence="5">ATCC 484 / DSM 20113 / JCM 1341 / NBRC 15513 / NCIMB 8980 / NCTC 7547</strain>
    </source>
</reference>
<keyword evidence="2" id="KW-1133">Transmembrane helix</keyword>
<dbReference type="STRING" id="590998.Celf_0263"/>
<dbReference type="Pfam" id="PF20059">
    <property type="entry name" value="DUF6458"/>
    <property type="match status" value="1"/>
</dbReference>
<dbReference type="Proteomes" id="UP000008460">
    <property type="component" value="Chromosome"/>
</dbReference>
<evidence type="ECO:0000256" key="2">
    <source>
        <dbReference type="SAM" id="Phobius"/>
    </source>
</evidence>
<proteinExistence type="predicted"/>
<dbReference type="KEGG" id="cfi:Celf_0263"/>
<keyword evidence="2" id="KW-0812">Transmembrane</keyword>
<name>F4H696_CELFA</name>
<feature type="compositionally biased region" description="Low complexity" evidence="1">
    <location>
        <begin position="73"/>
        <end position="103"/>
    </location>
</feature>
<protein>
    <recommendedName>
        <fullName evidence="3">DUF6458 domain-containing protein</fullName>
    </recommendedName>
</protein>
<evidence type="ECO:0000259" key="3">
    <source>
        <dbReference type="Pfam" id="PF20059"/>
    </source>
</evidence>
<feature type="domain" description="DUF6458" evidence="3">
    <location>
        <begin position="1"/>
        <end position="59"/>
    </location>
</feature>
<dbReference type="InterPro" id="IPR045597">
    <property type="entry name" value="DUF6458"/>
</dbReference>
<accession>F4H696</accession>
<sequence>MGIGGGIALIVIGAILAFGVRDSIDAIDLTMIGYICIGAGVLALILALVINAQRSNTTHRQVVDQRTVGTVQAAPAPQATTPAVQAPAAPVQQTPVQPVQQTPPQTPPPSGY</sequence>
<keyword evidence="2" id="KW-0472">Membrane</keyword>
<dbReference type="HOGENOM" id="CLU_2141383_0_0_11"/>
<feature type="region of interest" description="Disordered" evidence="1">
    <location>
        <begin position="73"/>
        <end position="112"/>
    </location>
</feature>
<dbReference type="EMBL" id="CP002666">
    <property type="protein sequence ID" value="AEE44408.1"/>
    <property type="molecule type" value="Genomic_DNA"/>
</dbReference>
<gene>
    <name evidence="4" type="ordered locus">Celf_0263</name>
</gene>
<keyword evidence="5" id="KW-1185">Reference proteome</keyword>
<evidence type="ECO:0000313" key="4">
    <source>
        <dbReference type="EMBL" id="AEE44408.1"/>
    </source>
</evidence>
<evidence type="ECO:0000313" key="5">
    <source>
        <dbReference type="Proteomes" id="UP000008460"/>
    </source>
</evidence>